<evidence type="ECO:0000256" key="1">
    <source>
        <dbReference type="SAM" id="MobiDB-lite"/>
    </source>
</evidence>
<dbReference type="EMBL" id="JANPWB010000009">
    <property type="protein sequence ID" value="KAJ1150297.1"/>
    <property type="molecule type" value="Genomic_DNA"/>
</dbReference>
<accession>A0AAV7RC71</accession>
<evidence type="ECO:0000313" key="3">
    <source>
        <dbReference type="Proteomes" id="UP001066276"/>
    </source>
</evidence>
<feature type="compositionally biased region" description="Polar residues" evidence="1">
    <location>
        <begin position="138"/>
        <end position="152"/>
    </location>
</feature>
<gene>
    <name evidence="2" type="ORF">NDU88_003092</name>
</gene>
<name>A0AAV7RC71_PLEWA</name>
<reference evidence="2" key="1">
    <citation type="journal article" date="2022" name="bioRxiv">
        <title>Sequencing and chromosome-scale assembly of the giantPleurodeles waltlgenome.</title>
        <authorList>
            <person name="Brown T."/>
            <person name="Elewa A."/>
            <person name="Iarovenko S."/>
            <person name="Subramanian E."/>
            <person name="Araus A.J."/>
            <person name="Petzold A."/>
            <person name="Susuki M."/>
            <person name="Suzuki K.-i.T."/>
            <person name="Hayashi T."/>
            <person name="Toyoda A."/>
            <person name="Oliveira C."/>
            <person name="Osipova E."/>
            <person name="Leigh N.D."/>
            <person name="Simon A."/>
            <person name="Yun M.H."/>
        </authorList>
    </citation>
    <scope>NUCLEOTIDE SEQUENCE</scope>
    <source>
        <strain evidence="2">20211129_DDA</strain>
        <tissue evidence="2">Liver</tissue>
    </source>
</reference>
<comment type="caution">
    <text evidence="2">The sequence shown here is derived from an EMBL/GenBank/DDBJ whole genome shotgun (WGS) entry which is preliminary data.</text>
</comment>
<dbReference type="Proteomes" id="UP001066276">
    <property type="component" value="Chromosome 5"/>
</dbReference>
<sequence length="204" mass="22447">MAAYSALWGGRRRHRDSRRIHCTRRYSFYQLSCLGPAPGDTVEASLGTGDSRLAHDSLPEERAWPEVRSRAIRGPRLVCLQRLWSGLVGCGSCEELLVFGAWISRTLAGRPVEASRTFQPSEGCREGKDSTGEAGPHLSNTSRRTPSGNRRSSVVEVRLPPPTPILPSAERHWASVLPYRPPSTEKPSPTLPPPPPIKQIIPAK</sequence>
<keyword evidence="3" id="KW-1185">Reference proteome</keyword>
<evidence type="ECO:0000313" key="2">
    <source>
        <dbReference type="EMBL" id="KAJ1150297.1"/>
    </source>
</evidence>
<proteinExistence type="predicted"/>
<organism evidence="2 3">
    <name type="scientific">Pleurodeles waltl</name>
    <name type="common">Iberian ribbed newt</name>
    <dbReference type="NCBI Taxonomy" id="8319"/>
    <lineage>
        <taxon>Eukaryota</taxon>
        <taxon>Metazoa</taxon>
        <taxon>Chordata</taxon>
        <taxon>Craniata</taxon>
        <taxon>Vertebrata</taxon>
        <taxon>Euteleostomi</taxon>
        <taxon>Amphibia</taxon>
        <taxon>Batrachia</taxon>
        <taxon>Caudata</taxon>
        <taxon>Salamandroidea</taxon>
        <taxon>Salamandridae</taxon>
        <taxon>Pleurodelinae</taxon>
        <taxon>Pleurodeles</taxon>
    </lineage>
</organism>
<protein>
    <submittedName>
        <fullName evidence="2">Uncharacterized protein</fullName>
    </submittedName>
</protein>
<feature type="region of interest" description="Disordered" evidence="1">
    <location>
        <begin position="113"/>
        <end position="204"/>
    </location>
</feature>
<dbReference type="AlphaFoldDB" id="A0AAV7RC71"/>